<feature type="region of interest" description="Disordered" evidence="1">
    <location>
        <begin position="94"/>
        <end position="117"/>
    </location>
</feature>
<organism evidence="2 3">
    <name type="scientific">Punica granatum</name>
    <name type="common">Pomegranate</name>
    <dbReference type="NCBI Taxonomy" id="22663"/>
    <lineage>
        <taxon>Eukaryota</taxon>
        <taxon>Viridiplantae</taxon>
        <taxon>Streptophyta</taxon>
        <taxon>Embryophyta</taxon>
        <taxon>Tracheophyta</taxon>
        <taxon>Spermatophyta</taxon>
        <taxon>Magnoliopsida</taxon>
        <taxon>eudicotyledons</taxon>
        <taxon>Gunneridae</taxon>
        <taxon>Pentapetalae</taxon>
        <taxon>rosids</taxon>
        <taxon>malvids</taxon>
        <taxon>Myrtales</taxon>
        <taxon>Lythraceae</taxon>
        <taxon>Punica</taxon>
    </lineage>
</organism>
<dbReference type="EMBL" id="PGOL01000029">
    <property type="protein sequence ID" value="PKI78930.1"/>
    <property type="molecule type" value="Genomic_DNA"/>
</dbReference>
<reference evidence="2 3" key="1">
    <citation type="submission" date="2017-11" db="EMBL/GenBank/DDBJ databases">
        <title>De-novo sequencing of pomegranate (Punica granatum L.) genome.</title>
        <authorList>
            <person name="Akparov Z."/>
            <person name="Amiraslanov A."/>
            <person name="Hajiyeva S."/>
            <person name="Abbasov M."/>
            <person name="Kaur K."/>
            <person name="Hamwieh A."/>
            <person name="Solovyev V."/>
            <person name="Salamov A."/>
            <person name="Braich B."/>
            <person name="Kosarev P."/>
            <person name="Mahmoud A."/>
            <person name="Hajiyev E."/>
            <person name="Babayeva S."/>
            <person name="Izzatullayeva V."/>
            <person name="Mammadov A."/>
            <person name="Mammadov A."/>
            <person name="Sharifova S."/>
            <person name="Ojaghi J."/>
            <person name="Eynullazada K."/>
            <person name="Bayramov B."/>
            <person name="Abdulazimova A."/>
            <person name="Shahmuradov I."/>
        </authorList>
    </citation>
    <scope>NUCLEOTIDE SEQUENCE [LARGE SCALE GENOMIC DNA]</scope>
    <source>
        <strain evidence="3">cv. AG2017</strain>
        <tissue evidence="2">Leaf</tissue>
    </source>
</reference>
<evidence type="ECO:0000313" key="2">
    <source>
        <dbReference type="EMBL" id="PKI78930.1"/>
    </source>
</evidence>
<dbReference type="Proteomes" id="UP000233551">
    <property type="component" value="Unassembled WGS sequence"/>
</dbReference>
<keyword evidence="3" id="KW-1185">Reference proteome</keyword>
<accession>A0A2I0LE40</accession>
<dbReference type="AlphaFoldDB" id="A0A2I0LE40"/>
<sequence length="204" mass="22338">MAIFSGNAFPEVLFTKTGRRMSILHHASLPRAQRGIVGINHTTHLDLLSNALEVSDTLFKSLENTWSTFILILIRVAEIAKGPTNGQIVHFGQNRHSRVNSDSPAPTARQPPSARARPALLPRTCRTPAAHISRAVAGFRPPACPCVHQPCSDVPLACMHAYPCTSTLPRRPYIRANIPNVHSSVQPSHPTLKHFPDSFLVSRG</sequence>
<name>A0A2I0LE40_PUNGR</name>
<feature type="compositionally biased region" description="Low complexity" evidence="1">
    <location>
        <begin position="103"/>
        <end position="117"/>
    </location>
</feature>
<proteinExistence type="predicted"/>
<evidence type="ECO:0000313" key="3">
    <source>
        <dbReference type="Proteomes" id="UP000233551"/>
    </source>
</evidence>
<gene>
    <name evidence="2" type="ORF">CRG98_000677</name>
</gene>
<protein>
    <submittedName>
        <fullName evidence="2">Uncharacterized protein</fullName>
    </submittedName>
</protein>
<evidence type="ECO:0000256" key="1">
    <source>
        <dbReference type="SAM" id="MobiDB-lite"/>
    </source>
</evidence>
<comment type="caution">
    <text evidence="2">The sequence shown here is derived from an EMBL/GenBank/DDBJ whole genome shotgun (WGS) entry which is preliminary data.</text>
</comment>